<dbReference type="RefSeq" id="WP_071309061.1">
    <property type="nucleotide sequence ID" value="NZ_MLQR01000017.1"/>
</dbReference>
<dbReference type="Pfam" id="PF00295">
    <property type="entry name" value="Glyco_hydro_28"/>
    <property type="match status" value="2"/>
</dbReference>
<dbReference type="OrthoDB" id="9795222at2"/>
<comment type="caution">
    <text evidence="5">The sequence shown here is derived from an EMBL/GenBank/DDBJ whole genome shotgun (WGS) entry which is preliminary data.</text>
</comment>
<keyword evidence="3 4" id="KW-0326">Glycosidase</keyword>
<dbReference type="InterPro" id="IPR006626">
    <property type="entry name" value="PbH1"/>
</dbReference>
<organism evidence="5 6">
    <name type="scientific">Anaerobacillus alkalilacustris</name>
    <dbReference type="NCBI Taxonomy" id="393763"/>
    <lineage>
        <taxon>Bacteria</taxon>
        <taxon>Bacillati</taxon>
        <taxon>Bacillota</taxon>
        <taxon>Bacilli</taxon>
        <taxon>Bacillales</taxon>
        <taxon>Bacillaceae</taxon>
        <taxon>Anaerobacillus</taxon>
    </lineage>
</organism>
<dbReference type="PANTHER" id="PTHR31339">
    <property type="entry name" value="PECTIN LYASE-RELATED"/>
    <property type="match status" value="1"/>
</dbReference>
<dbReference type="Proteomes" id="UP000179524">
    <property type="component" value="Unassembled WGS sequence"/>
</dbReference>
<gene>
    <name evidence="5" type="ORF">BKP37_07875</name>
</gene>
<evidence type="ECO:0000256" key="2">
    <source>
        <dbReference type="ARBA" id="ARBA00022801"/>
    </source>
</evidence>
<evidence type="ECO:0000313" key="5">
    <source>
        <dbReference type="EMBL" id="OIJ14672.1"/>
    </source>
</evidence>
<dbReference type="GO" id="GO:0004650">
    <property type="term" value="F:polygalacturonase activity"/>
    <property type="evidence" value="ECO:0007669"/>
    <property type="project" value="InterPro"/>
</dbReference>
<reference evidence="5 6" key="1">
    <citation type="submission" date="2016-10" db="EMBL/GenBank/DDBJ databases">
        <title>Draft genome sequences of four alkaliphilic bacteria belonging to the Anaerobacillus genus.</title>
        <authorList>
            <person name="Bassil N.M."/>
            <person name="Lloyd J.R."/>
        </authorList>
    </citation>
    <scope>NUCLEOTIDE SEQUENCE [LARGE SCALE GENOMIC DNA]</scope>
    <source>
        <strain evidence="5 6">DSM 18345</strain>
    </source>
</reference>
<dbReference type="SUPFAM" id="SSF51126">
    <property type="entry name" value="Pectin lyase-like"/>
    <property type="match status" value="1"/>
</dbReference>
<keyword evidence="6" id="KW-1185">Reference proteome</keyword>
<dbReference type="GO" id="GO:0005975">
    <property type="term" value="P:carbohydrate metabolic process"/>
    <property type="evidence" value="ECO:0007669"/>
    <property type="project" value="InterPro"/>
</dbReference>
<proteinExistence type="inferred from homology"/>
<dbReference type="SMART" id="SM00710">
    <property type="entry name" value="PbH1"/>
    <property type="match status" value="5"/>
</dbReference>
<name>A0A1S2LQA4_9BACI</name>
<dbReference type="Gene3D" id="2.160.20.10">
    <property type="entry name" value="Single-stranded right-handed beta-helix, Pectin lyase-like"/>
    <property type="match status" value="1"/>
</dbReference>
<evidence type="ECO:0000256" key="3">
    <source>
        <dbReference type="ARBA" id="ARBA00023295"/>
    </source>
</evidence>
<dbReference type="InterPro" id="IPR051801">
    <property type="entry name" value="GH28_Enzymes"/>
</dbReference>
<evidence type="ECO:0000313" key="6">
    <source>
        <dbReference type="Proteomes" id="UP000179524"/>
    </source>
</evidence>
<dbReference type="PANTHER" id="PTHR31339:SF9">
    <property type="entry name" value="PLASMIN AND FIBRONECTIN-BINDING PROTEIN A"/>
    <property type="match status" value="1"/>
</dbReference>
<keyword evidence="2 4" id="KW-0378">Hydrolase</keyword>
<dbReference type="InterPro" id="IPR000743">
    <property type="entry name" value="Glyco_hydro_28"/>
</dbReference>
<accession>A0A1S2LQA4</accession>
<dbReference type="InterPro" id="IPR012334">
    <property type="entry name" value="Pectin_lyas_fold"/>
</dbReference>
<protein>
    <recommendedName>
        <fullName evidence="7">Pectate lyase superfamily protein domain-containing protein</fullName>
    </recommendedName>
</protein>
<evidence type="ECO:0000256" key="4">
    <source>
        <dbReference type="RuleBase" id="RU361169"/>
    </source>
</evidence>
<evidence type="ECO:0000256" key="1">
    <source>
        <dbReference type="ARBA" id="ARBA00008834"/>
    </source>
</evidence>
<evidence type="ECO:0008006" key="7">
    <source>
        <dbReference type="Google" id="ProtNLM"/>
    </source>
</evidence>
<dbReference type="EMBL" id="MLQR01000017">
    <property type="protein sequence ID" value="OIJ14672.1"/>
    <property type="molecule type" value="Genomic_DNA"/>
</dbReference>
<dbReference type="PROSITE" id="PS00502">
    <property type="entry name" value="POLYGALACTURONASE"/>
    <property type="match status" value="1"/>
</dbReference>
<comment type="similarity">
    <text evidence="1 4">Belongs to the glycosyl hydrolase 28 family.</text>
</comment>
<dbReference type="AlphaFoldDB" id="A0A1S2LQA4"/>
<dbReference type="InterPro" id="IPR011050">
    <property type="entry name" value="Pectin_lyase_fold/virulence"/>
</dbReference>
<sequence>MVFYDVTNYGALGDQKTDNTEAFARAIQECAENGGGTVYIPAGTYLTGPIHLKSNITLYVEAGALILFDTNFDVYAPVQTRWSGYECYGYSPLIYGNGLKNVAIKGHGTFDGQGQAWWEVYHQIKNGDVYSSERTKEIAELNKNVMSDPNTNLVEWDSQFLRPALLQLFNCENVTLEGVTLQNSPFWNTHLVYCNHVNVSKVTIKNPWDTPNGDGLDIDSCSNVRVSDSHFDVGDDCLCLKSGINEDGRRVGKPTENVTVTNCTMIHGHGGVVMGSENSGGIKNITISNCVFIGTDRGIRLKTNRARGSYMKNILINNIYMEKVFCAFAINSFYRYGVDVNDPTMNAPEAIPVTEKTPKIEHIKISNVTAKEVRAAAAFVYGLPEMPIEDVSLSNVTFEMTTDPNEKGGEPDMVKEEIIMAGEGIYCKHVKGMEFDRVRIETRQGPALTMEEVEDVDINNVTMKKTHQETPVVKLNKVNDVAINGRQSQIYSETYLEVENSSGGTIYR</sequence>